<dbReference type="GO" id="GO:0045944">
    <property type="term" value="P:positive regulation of transcription by RNA polymerase II"/>
    <property type="evidence" value="ECO:0007669"/>
    <property type="project" value="TreeGrafter"/>
</dbReference>
<dbReference type="GO" id="GO:0003712">
    <property type="term" value="F:transcription coregulator activity"/>
    <property type="evidence" value="ECO:0007669"/>
    <property type="project" value="InterPro"/>
</dbReference>
<evidence type="ECO:0000256" key="5">
    <source>
        <dbReference type="ARBA" id="ARBA00023242"/>
    </source>
</evidence>
<gene>
    <name evidence="6" type="primary">MED19</name>
    <name evidence="8" type="ORF">CTOB1V02_LOCUS10889</name>
</gene>
<keyword evidence="6" id="KW-0010">Activator</keyword>
<evidence type="ECO:0000313" key="8">
    <source>
        <dbReference type="EMBL" id="CAD7233065.1"/>
    </source>
</evidence>
<sequence>MADNSYRQFSPSPKASPRGSRSPQVPRQDSTGTLRTTISLGKNPSIVQPFYLMKELPVPSDRTGASNLMKAHGLEHAFAKVSSKKVKESLSSFLPSIPGNVDGSIGIPGVETWLVSGKRANGFTAVLGALSPAPAPLHSLRSIIDNPPIGGKEIHALTPGQLAGFRLYPGPLPEQYRMNLTGGNASRKRSKHKKHKRPRSDTEGGGAERGGNSSVYEPGGTTPGSLMSEGEEGKPKHKLPEQYRMNLTGGNASRKRSKHKKHKRARSDTEGGGAERGGNSSVYEPGGTTPGSLMSEGEEGKPKHKKQKRHDDERRKKKKEKKKKRQRHSRSRSPEPHSSHSSSMPTGIHQPPLPAPHHPML</sequence>
<feature type="compositionally biased region" description="Basic and acidic residues" evidence="7">
    <location>
        <begin position="231"/>
        <end position="241"/>
    </location>
</feature>
<feature type="compositionally biased region" description="Basic residues" evidence="7">
    <location>
        <begin position="186"/>
        <end position="198"/>
    </location>
</feature>
<dbReference type="Pfam" id="PF10278">
    <property type="entry name" value="Med19"/>
    <property type="match status" value="3"/>
</dbReference>
<keyword evidence="4 6" id="KW-0804">Transcription</keyword>
<reference evidence="8" key="1">
    <citation type="submission" date="2020-11" db="EMBL/GenBank/DDBJ databases">
        <authorList>
            <person name="Tran Van P."/>
        </authorList>
    </citation>
    <scope>NUCLEOTIDE SEQUENCE</scope>
</reference>
<evidence type="ECO:0000256" key="2">
    <source>
        <dbReference type="ARBA" id="ARBA00009259"/>
    </source>
</evidence>
<keyword evidence="3 6" id="KW-0805">Transcription regulation</keyword>
<proteinExistence type="inferred from homology"/>
<name>A0A7R8ZQ90_9CRUS</name>
<evidence type="ECO:0000256" key="4">
    <source>
        <dbReference type="ARBA" id="ARBA00023163"/>
    </source>
</evidence>
<feature type="region of interest" description="Disordered" evidence="7">
    <location>
        <begin position="1"/>
        <end position="39"/>
    </location>
</feature>
<evidence type="ECO:0000256" key="1">
    <source>
        <dbReference type="ARBA" id="ARBA00004123"/>
    </source>
</evidence>
<organism evidence="8">
    <name type="scientific">Cyprideis torosa</name>
    <dbReference type="NCBI Taxonomy" id="163714"/>
    <lineage>
        <taxon>Eukaryota</taxon>
        <taxon>Metazoa</taxon>
        <taxon>Ecdysozoa</taxon>
        <taxon>Arthropoda</taxon>
        <taxon>Crustacea</taxon>
        <taxon>Oligostraca</taxon>
        <taxon>Ostracoda</taxon>
        <taxon>Podocopa</taxon>
        <taxon>Podocopida</taxon>
        <taxon>Cytherocopina</taxon>
        <taxon>Cytheroidea</taxon>
        <taxon>Cytherideidae</taxon>
        <taxon>Cyprideis</taxon>
    </lineage>
</organism>
<keyword evidence="5 6" id="KW-0539">Nucleus</keyword>
<feature type="compositionally biased region" description="Basic residues" evidence="7">
    <location>
        <begin position="253"/>
        <end position="265"/>
    </location>
</feature>
<feature type="region of interest" description="Disordered" evidence="7">
    <location>
        <begin position="176"/>
        <end position="361"/>
    </location>
</feature>
<comment type="subunit">
    <text evidence="6">Component of the Mediator complex.</text>
</comment>
<dbReference type="AlphaFoldDB" id="A0A7R8ZQ90"/>
<evidence type="ECO:0000256" key="6">
    <source>
        <dbReference type="RuleBase" id="RU364151"/>
    </source>
</evidence>
<dbReference type="PANTHER" id="PTHR22536">
    <property type="entry name" value="LUNG CANCER METASTASIS-RELATED LCMR1 PROTEIN"/>
    <property type="match status" value="1"/>
</dbReference>
<evidence type="ECO:0000256" key="3">
    <source>
        <dbReference type="ARBA" id="ARBA00023015"/>
    </source>
</evidence>
<dbReference type="OrthoDB" id="10044050at2759"/>
<feature type="compositionally biased region" description="Pro residues" evidence="7">
    <location>
        <begin position="351"/>
        <end position="361"/>
    </location>
</feature>
<comment type="similarity">
    <text evidence="2 6">Belongs to the Mediator complex subunit 19 family.</text>
</comment>
<feature type="compositionally biased region" description="Basic residues" evidence="7">
    <location>
        <begin position="315"/>
        <end position="331"/>
    </location>
</feature>
<dbReference type="EMBL" id="OB665585">
    <property type="protein sequence ID" value="CAD7233065.1"/>
    <property type="molecule type" value="Genomic_DNA"/>
</dbReference>
<accession>A0A7R8ZQ90</accession>
<evidence type="ECO:0000256" key="7">
    <source>
        <dbReference type="SAM" id="MobiDB-lite"/>
    </source>
</evidence>
<comment type="function">
    <text evidence="6">Component of the Mediator complex, a coactivator involved in the regulated transcription of nearly all RNA polymerase II-dependent genes. Mediator functions as a bridge to convey information from gene-specific regulatory proteins to the basal RNA polymerase II transcription machinery. Mediator is recruited to promoters by direct interactions with regulatory proteins and serves as a scaffold for the assembly of a functional preinitiation complex with RNA polymerase II and the general transcription factors.</text>
</comment>
<dbReference type="GO" id="GO:0016592">
    <property type="term" value="C:mediator complex"/>
    <property type="evidence" value="ECO:0007669"/>
    <property type="project" value="InterPro"/>
</dbReference>
<dbReference type="InterPro" id="IPR019403">
    <property type="entry name" value="Mediator_Med19_met"/>
</dbReference>
<dbReference type="PANTHER" id="PTHR22536:SF1">
    <property type="entry name" value="MEDIATOR OF RNA POLYMERASE II TRANSCRIPTION SUBUNIT 19"/>
    <property type="match status" value="1"/>
</dbReference>
<protein>
    <recommendedName>
        <fullName evidence="6">Mediator of RNA polymerase II transcription subunit 19</fullName>
    </recommendedName>
    <alternativeName>
        <fullName evidence="6">Mediator complex subunit 19</fullName>
    </alternativeName>
</protein>
<comment type="subcellular location">
    <subcellularLocation>
        <location evidence="1 6">Nucleus</location>
    </subcellularLocation>
</comment>